<sequence>MLNRINKSRSRTEKTKQKNSLLSLILQNAITMPSCSFYKNCSIQSYQVSIENSSCYAEYICLDCS</sequence>
<organism evidence="1 2">
    <name type="scientific">Cryphonectria parasitica (strain ATCC 38755 / EP155)</name>
    <dbReference type="NCBI Taxonomy" id="660469"/>
    <lineage>
        <taxon>Eukaryota</taxon>
        <taxon>Fungi</taxon>
        <taxon>Dikarya</taxon>
        <taxon>Ascomycota</taxon>
        <taxon>Pezizomycotina</taxon>
        <taxon>Sordariomycetes</taxon>
        <taxon>Sordariomycetidae</taxon>
        <taxon>Diaporthales</taxon>
        <taxon>Cryphonectriaceae</taxon>
        <taxon>Cryphonectria-Endothia species complex</taxon>
        <taxon>Cryphonectria</taxon>
    </lineage>
</organism>
<keyword evidence="2" id="KW-1185">Reference proteome</keyword>
<dbReference type="EMBL" id="MU032348">
    <property type="protein sequence ID" value="KAF3764441.1"/>
    <property type="molecule type" value="Genomic_DNA"/>
</dbReference>
<evidence type="ECO:0000313" key="2">
    <source>
        <dbReference type="Proteomes" id="UP000803844"/>
    </source>
</evidence>
<name>A0A9P4Y0S3_CRYP1</name>
<accession>A0A9P4Y0S3</accession>
<dbReference type="GeneID" id="63834408"/>
<evidence type="ECO:0000313" key="1">
    <source>
        <dbReference type="EMBL" id="KAF3764441.1"/>
    </source>
</evidence>
<dbReference type="Proteomes" id="UP000803844">
    <property type="component" value="Unassembled WGS sequence"/>
</dbReference>
<reference evidence="1" key="1">
    <citation type="journal article" date="2020" name="Phytopathology">
        <title>Genome sequence of the chestnut blight fungus Cryphonectria parasitica EP155: A fundamental resource for an archetypical invasive plant pathogen.</title>
        <authorList>
            <person name="Crouch J.A."/>
            <person name="Dawe A."/>
            <person name="Aerts A."/>
            <person name="Barry K."/>
            <person name="Churchill A.C.L."/>
            <person name="Grimwood J."/>
            <person name="Hillman B."/>
            <person name="Milgroom M.G."/>
            <person name="Pangilinan J."/>
            <person name="Smith M."/>
            <person name="Salamov A."/>
            <person name="Schmutz J."/>
            <person name="Yadav J."/>
            <person name="Grigoriev I.V."/>
            <person name="Nuss D."/>
        </authorList>
    </citation>
    <scope>NUCLEOTIDE SEQUENCE</scope>
    <source>
        <strain evidence="1">EP155</strain>
    </source>
</reference>
<proteinExistence type="predicted"/>
<comment type="caution">
    <text evidence="1">The sequence shown here is derived from an EMBL/GenBank/DDBJ whole genome shotgun (WGS) entry which is preliminary data.</text>
</comment>
<dbReference type="RefSeq" id="XP_040775402.1">
    <property type="nucleotide sequence ID" value="XM_040917279.1"/>
</dbReference>
<protein>
    <submittedName>
        <fullName evidence="1">Uncharacterized protein</fullName>
    </submittedName>
</protein>
<dbReference type="AlphaFoldDB" id="A0A9P4Y0S3"/>
<gene>
    <name evidence="1" type="ORF">M406DRAFT_259116</name>
</gene>
<dbReference type="OrthoDB" id="4777221at2759"/>